<evidence type="ECO:0000313" key="1">
    <source>
        <dbReference type="EMBL" id="CEI66688.1"/>
    </source>
</evidence>
<accession>A0A2L2T9K3</accession>
<proteinExistence type="predicted"/>
<name>A0A2L2T9K3_9HYPO</name>
<keyword evidence="2" id="KW-1185">Reference proteome</keyword>
<sequence length="282" mass="32465">MECPAQLLHARMIRFSGLFLKLYIKSMFQTSYPDVARFLSQRTYALTCPIPSFVPLYGLRTKHLTVLDIEVYNDHPYHLQALVPFWTLFSPLTTLKIAILRFHAVCDVMPPVPYAKTLFCEDAYEIPIGLFKDLAENHTRLEEGDLADFPYGIDDEPWEFLKSKIDIVPDSDGEYLTPTSAMLQDLNGNASREEIYQYHKKLWLRASTIENEEPIFERIERHEPNLSRFFQNCGSISPSVNDPNGNTSGDSQGARRSCWIQVRRKLLLCYFGSDAEFGRNGH</sequence>
<protein>
    <submittedName>
        <fullName evidence="1">Uncharacterized protein</fullName>
    </submittedName>
</protein>
<dbReference type="AlphaFoldDB" id="A0A2L2T9K3"/>
<dbReference type="EMBL" id="LN649229">
    <property type="protein sequence ID" value="CEI66688.1"/>
    <property type="molecule type" value="Genomic_DNA"/>
</dbReference>
<evidence type="ECO:0000313" key="2">
    <source>
        <dbReference type="Proteomes" id="UP000245910"/>
    </source>
</evidence>
<reference evidence="2" key="1">
    <citation type="submission" date="2014-10" db="EMBL/GenBank/DDBJ databases">
        <authorList>
            <person name="King R."/>
        </authorList>
    </citation>
    <scope>NUCLEOTIDE SEQUENCE [LARGE SCALE GENOMIC DNA]</scope>
    <source>
        <strain evidence="2">A3/5</strain>
    </source>
</reference>
<organism evidence="1 2">
    <name type="scientific">Fusarium venenatum</name>
    <dbReference type="NCBI Taxonomy" id="56646"/>
    <lineage>
        <taxon>Eukaryota</taxon>
        <taxon>Fungi</taxon>
        <taxon>Dikarya</taxon>
        <taxon>Ascomycota</taxon>
        <taxon>Pezizomycotina</taxon>
        <taxon>Sordariomycetes</taxon>
        <taxon>Hypocreomycetidae</taxon>
        <taxon>Hypocreales</taxon>
        <taxon>Nectriaceae</taxon>
        <taxon>Fusarium</taxon>
    </lineage>
</organism>
<dbReference type="Proteomes" id="UP000245910">
    <property type="component" value="Chromosome I"/>
</dbReference>